<name>A0AAW2GEC9_9HYME</name>
<accession>A0AAW2GEC9</accession>
<sequence>MNRKQGNNVSQVVEQEIARKLHVETSDTYNLIARAIKTGINGFTFAGLPDTADVCILNRLHERSVIDELRRDLLWLVATEVLADVKEARLAAKWKVKVVVMEFLESNSYPSE</sequence>
<protein>
    <submittedName>
        <fullName evidence="1">Uncharacterized protein</fullName>
    </submittedName>
</protein>
<proteinExistence type="predicted"/>
<gene>
    <name evidence="1" type="ORF">PUN28_004375</name>
</gene>
<organism evidence="1 2">
    <name type="scientific">Cardiocondyla obscurior</name>
    <dbReference type="NCBI Taxonomy" id="286306"/>
    <lineage>
        <taxon>Eukaryota</taxon>
        <taxon>Metazoa</taxon>
        <taxon>Ecdysozoa</taxon>
        <taxon>Arthropoda</taxon>
        <taxon>Hexapoda</taxon>
        <taxon>Insecta</taxon>
        <taxon>Pterygota</taxon>
        <taxon>Neoptera</taxon>
        <taxon>Endopterygota</taxon>
        <taxon>Hymenoptera</taxon>
        <taxon>Apocrita</taxon>
        <taxon>Aculeata</taxon>
        <taxon>Formicoidea</taxon>
        <taxon>Formicidae</taxon>
        <taxon>Myrmicinae</taxon>
        <taxon>Cardiocondyla</taxon>
    </lineage>
</organism>
<dbReference type="EMBL" id="JADYXP020000004">
    <property type="protein sequence ID" value="KAL0125189.1"/>
    <property type="molecule type" value="Genomic_DNA"/>
</dbReference>
<evidence type="ECO:0000313" key="1">
    <source>
        <dbReference type="EMBL" id="KAL0125189.1"/>
    </source>
</evidence>
<evidence type="ECO:0000313" key="2">
    <source>
        <dbReference type="Proteomes" id="UP001430953"/>
    </source>
</evidence>
<comment type="caution">
    <text evidence="1">The sequence shown here is derived from an EMBL/GenBank/DDBJ whole genome shotgun (WGS) entry which is preliminary data.</text>
</comment>
<reference evidence="1 2" key="1">
    <citation type="submission" date="2023-03" db="EMBL/GenBank/DDBJ databases">
        <title>High recombination rates correlate with genetic variation in Cardiocondyla obscurior ants.</title>
        <authorList>
            <person name="Errbii M."/>
        </authorList>
    </citation>
    <scope>NUCLEOTIDE SEQUENCE [LARGE SCALE GENOMIC DNA]</scope>
    <source>
        <strain evidence="1">Alpha-2009</strain>
        <tissue evidence="1">Whole body</tissue>
    </source>
</reference>
<keyword evidence="2" id="KW-1185">Reference proteome</keyword>
<dbReference type="AlphaFoldDB" id="A0AAW2GEC9"/>
<dbReference type="Proteomes" id="UP001430953">
    <property type="component" value="Unassembled WGS sequence"/>
</dbReference>